<evidence type="ECO:0000313" key="1">
    <source>
        <dbReference type="EMBL" id="KAJ8103391.1"/>
    </source>
</evidence>
<organism evidence="1 2">
    <name type="scientific">Lipomyces tetrasporus</name>
    <dbReference type="NCBI Taxonomy" id="54092"/>
    <lineage>
        <taxon>Eukaryota</taxon>
        <taxon>Fungi</taxon>
        <taxon>Dikarya</taxon>
        <taxon>Ascomycota</taxon>
        <taxon>Saccharomycotina</taxon>
        <taxon>Lipomycetes</taxon>
        <taxon>Lipomycetales</taxon>
        <taxon>Lipomycetaceae</taxon>
        <taxon>Lipomyces</taxon>
    </lineage>
</organism>
<dbReference type="AlphaFoldDB" id="A0AAD7VVT9"/>
<keyword evidence="2" id="KW-1185">Reference proteome</keyword>
<dbReference type="Proteomes" id="UP001217417">
    <property type="component" value="Unassembled WGS sequence"/>
</dbReference>
<evidence type="ECO:0000313" key="2">
    <source>
        <dbReference type="Proteomes" id="UP001217417"/>
    </source>
</evidence>
<dbReference type="GeneID" id="80879882"/>
<reference evidence="1" key="1">
    <citation type="submission" date="2023-03" db="EMBL/GenBank/DDBJ databases">
        <title>Near-Complete genome sequence of Lipomyces tetrasporous NRRL Y-64009, an oleaginous yeast capable of growing on lignocellulosic hydrolysates.</title>
        <authorList>
            <consortium name="Lawrence Berkeley National Laboratory"/>
            <person name="Jagtap S.S."/>
            <person name="Liu J.-J."/>
            <person name="Walukiewicz H.E."/>
            <person name="Pangilinan J."/>
            <person name="Lipzen A."/>
            <person name="Ahrendt S."/>
            <person name="Koriabine M."/>
            <person name="Cobaugh K."/>
            <person name="Salamov A."/>
            <person name="Yoshinaga Y."/>
            <person name="Ng V."/>
            <person name="Daum C."/>
            <person name="Grigoriev I.V."/>
            <person name="Slininger P.J."/>
            <person name="Dien B.S."/>
            <person name="Jin Y.-S."/>
            <person name="Rao C.V."/>
        </authorList>
    </citation>
    <scope>NUCLEOTIDE SEQUENCE</scope>
    <source>
        <strain evidence="1">NRRL Y-64009</strain>
    </source>
</reference>
<dbReference type="RefSeq" id="XP_056046841.1">
    <property type="nucleotide sequence ID" value="XM_056184716.1"/>
</dbReference>
<gene>
    <name evidence="1" type="ORF">POJ06DRAFT_173</name>
</gene>
<sequence length="374" mass="40248">MPAHYKGLNFSPKAVVMRSSGKNTYGSKRSSGPNALLGVPYQGEGFGNSIAISFSSEQTATFTIQGFHVTVFNISNPSVPSSQSATLTLTLFSDGYYPNTVSISVPVGEEMYKVNATAASDGFVDTYAVRLQASFDDSTDAGLIIDSLQIERPSYPDLSEICRKGLRTLTFDDISTSCGRGDIAAPATYQDFRLHYPTSVYEELSPWNVTAASIYAANSSEALVAGGSRNILHGTTGTNGPSSEFQLFANGVSVDLDETHSLKSAGNFDFDLIALNLGLDEITTVPDAIAFYFVMTGFDKCGNQIAQMSRYYVPFPGTGGSVTQFNAGMFAELNFVGLRKVQFSATAATFNPDGYPALYLLPFWIDSVEYRRSG</sequence>
<comment type="caution">
    <text evidence="1">The sequence shown here is derived from an EMBL/GenBank/DDBJ whole genome shotgun (WGS) entry which is preliminary data.</text>
</comment>
<protein>
    <submittedName>
        <fullName evidence="1">Uncharacterized protein</fullName>
    </submittedName>
</protein>
<accession>A0AAD7VVT9</accession>
<name>A0AAD7VVT9_9ASCO</name>
<proteinExistence type="predicted"/>
<dbReference type="EMBL" id="JARPMG010000001">
    <property type="protein sequence ID" value="KAJ8103391.1"/>
    <property type="molecule type" value="Genomic_DNA"/>
</dbReference>